<evidence type="ECO:0000313" key="3">
    <source>
        <dbReference type="Proteomes" id="UP000466442"/>
    </source>
</evidence>
<evidence type="ECO:0000313" key="2">
    <source>
        <dbReference type="EMBL" id="KAF6210767.1"/>
    </source>
</evidence>
<comment type="caution">
    <text evidence="2">The sequence shown here is derived from an EMBL/GenBank/DDBJ whole genome shotgun (WGS) entry which is preliminary data.</text>
</comment>
<feature type="compositionally biased region" description="Basic and acidic residues" evidence="1">
    <location>
        <begin position="10"/>
        <end position="19"/>
    </location>
</feature>
<gene>
    <name evidence="2" type="ORF">GE061_013878</name>
</gene>
<accession>A0A8S9XP88</accession>
<organism evidence="2 3">
    <name type="scientific">Apolygus lucorum</name>
    <name type="common">Small green plant bug</name>
    <name type="synonym">Lygocoris lucorum</name>
    <dbReference type="NCBI Taxonomy" id="248454"/>
    <lineage>
        <taxon>Eukaryota</taxon>
        <taxon>Metazoa</taxon>
        <taxon>Ecdysozoa</taxon>
        <taxon>Arthropoda</taxon>
        <taxon>Hexapoda</taxon>
        <taxon>Insecta</taxon>
        <taxon>Pterygota</taxon>
        <taxon>Neoptera</taxon>
        <taxon>Paraneoptera</taxon>
        <taxon>Hemiptera</taxon>
        <taxon>Heteroptera</taxon>
        <taxon>Panheteroptera</taxon>
        <taxon>Cimicomorpha</taxon>
        <taxon>Miridae</taxon>
        <taxon>Mirini</taxon>
        <taxon>Apolygus</taxon>
    </lineage>
</organism>
<feature type="compositionally biased region" description="Basic and acidic residues" evidence="1">
    <location>
        <begin position="48"/>
        <end position="78"/>
    </location>
</feature>
<dbReference type="AlphaFoldDB" id="A0A8S9XP88"/>
<sequence length="99" mass="11068">MKRKTAGRTRSSEPTDHRLLKATSPGMALTPWRHSAEPVTSHWGVTRRTREGFADGRDEVSQEVRDRRGGTTDTERSELAAPRGVVRGWARSRREGAEG</sequence>
<keyword evidence="3" id="KW-1185">Reference proteome</keyword>
<feature type="region of interest" description="Disordered" evidence="1">
    <location>
        <begin position="1"/>
        <end position="99"/>
    </location>
</feature>
<name>A0A8S9XP88_APOLU</name>
<protein>
    <submittedName>
        <fullName evidence="2">Uncharacterized protein</fullName>
    </submittedName>
</protein>
<reference evidence="2" key="1">
    <citation type="journal article" date="2021" name="Mol. Ecol. Resour.">
        <title>Apolygus lucorum genome provides insights into omnivorousness and mesophyll feeding.</title>
        <authorList>
            <person name="Liu Y."/>
            <person name="Liu H."/>
            <person name="Wang H."/>
            <person name="Huang T."/>
            <person name="Liu B."/>
            <person name="Yang B."/>
            <person name="Yin L."/>
            <person name="Li B."/>
            <person name="Zhang Y."/>
            <person name="Zhang S."/>
            <person name="Jiang F."/>
            <person name="Zhang X."/>
            <person name="Ren Y."/>
            <person name="Wang B."/>
            <person name="Wang S."/>
            <person name="Lu Y."/>
            <person name="Wu K."/>
            <person name="Fan W."/>
            <person name="Wang G."/>
        </authorList>
    </citation>
    <scope>NUCLEOTIDE SEQUENCE</scope>
    <source>
        <strain evidence="2">12Hb</strain>
    </source>
</reference>
<dbReference type="Proteomes" id="UP000466442">
    <property type="component" value="Linkage Group LG5"/>
</dbReference>
<dbReference type="EMBL" id="WIXP02000005">
    <property type="protein sequence ID" value="KAF6210767.1"/>
    <property type="molecule type" value="Genomic_DNA"/>
</dbReference>
<evidence type="ECO:0000256" key="1">
    <source>
        <dbReference type="SAM" id="MobiDB-lite"/>
    </source>
</evidence>
<proteinExistence type="predicted"/>